<gene>
    <name evidence="10" type="ORF">CJ030_MR8G019136</name>
</gene>
<evidence type="ECO:0000313" key="10">
    <source>
        <dbReference type="EMBL" id="KAB1202323.1"/>
    </source>
</evidence>
<feature type="domain" description="Gamma tubulin complex component protein N-terminal" evidence="9">
    <location>
        <begin position="2"/>
        <end position="387"/>
    </location>
</feature>
<dbReference type="InterPro" id="IPR041470">
    <property type="entry name" value="GCP_N"/>
</dbReference>
<sequence>MLHELLLALLGYTGDLIIEEREHHKSSLAPVSDDCPFKLAPDISFIEPSDRDLIERIITLGFYYRELDRFATKSRNLSWIRSVNASPSPRDSEFSSSKGKPSVYRRAIANGIVEILAVYRSAVLHIEQKLLAETVPILATVTQGLNKFFVLLPPLYELVLEIERDDIRGGQLLNLLHKRCHCGVPELQTCIQRLLWHGHQVMYNQLASWMVYGILQDQHGEFFIRRQEDRDAERGSSLPDMSEKLARLPTDDPSLTDWQLGFHISLDMLPEYIHMRVAESVFFAGKAIRVLRNPSPAFRFQDAAYHQRMPRGSQKIRGFAGHYPFQKGPLLDAKLIGEELLPQSEADKIEAMILDLKESSEFHRRSFDCAVDSIRAVAASHLWQLVVVRADLNGHLKALKDYFFLAKGDFFQVSSWSLVPLFKLFLRIHMCFLEESRQLMRLPPRQSTAEADLMVPFQLAALKTISEDDKYFSRVSLRMPSFGFTVKSSQVDVPKAKDYADRMSNPSSEISIDGWDGIALEYSVDWPLELFFTQEVLSKIFQYLLRLKRTQMELEKSWASVMHQDHTDFAKHRNDRVNCPPSQQRRQQFRPMWRVREHMAFLIRNLQFYIQVDVIESQWNVLQAHIQDSHDFTELVAFHQEYLSALISQSFLDIGSVSRILDGIMKLCLQFCWNIENQENSPNTSELEHITEEFNKKSNSLYTILRSSRLAGSQRAPFLRRFLLRLNFNSFFEATARGVLNVVRPRPALPVLNN</sequence>
<dbReference type="PANTHER" id="PTHR19302:SF27">
    <property type="entry name" value="GAMMA-TUBULIN COMPLEX COMPONENT 4"/>
    <property type="match status" value="1"/>
</dbReference>
<dbReference type="Gene3D" id="1.20.120.1900">
    <property type="entry name" value="Gamma-tubulin complex, C-terminal domain"/>
    <property type="match status" value="1"/>
</dbReference>
<keyword evidence="5 7" id="KW-0206">Cytoskeleton</keyword>
<evidence type="ECO:0000256" key="3">
    <source>
        <dbReference type="ARBA" id="ARBA00022490"/>
    </source>
</evidence>
<dbReference type="GO" id="GO:0043015">
    <property type="term" value="F:gamma-tubulin binding"/>
    <property type="evidence" value="ECO:0007669"/>
    <property type="project" value="InterPro"/>
</dbReference>
<evidence type="ECO:0000256" key="1">
    <source>
        <dbReference type="ARBA" id="ARBA00004267"/>
    </source>
</evidence>
<keyword evidence="11" id="KW-1185">Reference proteome</keyword>
<dbReference type="GO" id="GO:0031122">
    <property type="term" value="P:cytoplasmic microtubule organization"/>
    <property type="evidence" value="ECO:0007669"/>
    <property type="project" value="TreeGrafter"/>
</dbReference>
<dbReference type="Pfam" id="PF17681">
    <property type="entry name" value="GCP_N_terminal"/>
    <property type="match status" value="1"/>
</dbReference>
<dbReference type="GO" id="GO:0051321">
    <property type="term" value="P:meiotic cell cycle"/>
    <property type="evidence" value="ECO:0007669"/>
    <property type="project" value="TreeGrafter"/>
</dbReference>
<organism evidence="10 11">
    <name type="scientific">Morella rubra</name>
    <name type="common">Chinese bayberry</name>
    <dbReference type="NCBI Taxonomy" id="262757"/>
    <lineage>
        <taxon>Eukaryota</taxon>
        <taxon>Viridiplantae</taxon>
        <taxon>Streptophyta</taxon>
        <taxon>Embryophyta</taxon>
        <taxon>Tracheophyta</taxon>
        <taxon>Spermatophyta</taxon>
        <taxon>Magnoliopsida</taxon>
        <taxon>eudicotyledons</taxon>
        <taxon>Gunneridae</taxon>
        <taxon>Pentapetalae</taxon>
        <taxon>rosids</taxon>
        <taxon>fabids</taxon>
        <taxon>Fagales</taxon>
        <taxon>Myricaceae</taxon>
        <taxon>Morella</taxon>
    </lineage>
</organism>
<comment type="function">
    <text evidence="6">Gamma-tubulin complex is necessary for microtubule nucleation at the microtubule organizing centers (MTOCs).</text>
</comment>
<dbReference type="GO" id="GO:0000930">
    <property type="term" value="C:gamma-tubulin complex"/>
    <property type="evidence" value="ECO:0007669"/>
    <property type="project" value="TreeGrafter"/>
</dbReference>
<evidence type="ECO:0000256" key="5">
    <source>
        <dbReference type="ARBA" id="ARBA00023212"/>
    </source>
</evidence>
<feature type="domain" description="Gamma tubulin complex component C-terminal" evidence="8">
    <location>
        <begin position="392"/>
        <end position="732"/>
    </location>
</feature>
<reference evidence="10 11" key="1">
    <citation type="journal article" date="2019" name="Plant Biotechnol. J.">
        <title>The red bayberry genome and genetic basis of sex determination.</title>
        <authorList>
            <person name="Jia H.M."/>
            <person name="Jia H.J."/>
            <person name="Cai Q.L."/>
            <person name="Wang Y."/>
            <person name="Zhao H.B."/>
            <person name="Yang W.F."/>
            <person name="Wang G.Y."/>
            <person name="Li Y.H."/>
            <person name="Zhan D.L."/>
            <person name="Shen Y.T."/>
            <person name="Niu Q.F."/>
            <person name="Chang L."/>
            <person name="Qiu J."/>
            <person name="Zhao L."/>
            <person name="Xie H.B."/>
            <person name="Fu W.Y."/>
            <person name="Jin J."/>
            <person name="Li X.W."/>
            <person name="Jiao Y."/>
            <person name="Zhou C.C."/>
            <person name="Tu T."/>
            <person name="Chai C.Y."/>
            <person name="Gao J.L."/>
            <person name="Fan L.J."/>
            <person name="van de Weg E."/>
            <person name="Wang J.Y."/>
            <person name="Gao Z.S."/>
        </authorList>
    </citation>
    <scope>NUCLEOTIDE SEQUENCE [LARGE SCALE GENOMIC DNA]</scope>
    <source>
        <tissue evidence="10">Leaves</tissue>
    </source>
</reference>
<dbReference type="GO" id="GO:0000922">
    <property type="term" value="C:spindle pole"/>
    <property type="evidence" value="ECO:0007669"/>
    <property type="project" value="InterPro"/>
</dbReference>
<accession>A0A6A1UQ11</accession>
<dbReference type="InterPro" id="IPR042241">
    <property type="entry name" value="GCP_C_sf"/>
</dbReference>
<protein>
    <recommendedName>
        <fullName evidence="7">Gamma-tubulin complex component</fullName>
    </recommendedName>
</protein>
<dbReference type="PANTHER" id="PTHR19302">
    <property type="entry name" value="GAMMA TUBULIN COMPLEX PROTEIN"/>
    <property type="match status" value="1"/>
</dbReference>
<dbReference type="AlphaFoldDB" id="A0A6A1UQ11"/>
<comment type="subcellular location">
    <subcellularLocation>
        <location evidence="1 7">Cytoplasm</location>
        <location evidence="1 7">Cytoskeleton</location>
        <location evidence="1 7">Microtubule organizing center</location>
    </subcellularLocation>
</comment>
<dbReference type="InterPro" id="IPR040457">
    <property type="entry name" value="GCP_C"/>
</dbReference>
<dbReference type="GO" id="GO:0005874">
    <property type="term" value="C:microtubule"/>
    <property type="evidence" value="ECO:0007669"/>
    <property type="project" value="UniProtKB-KW"/>
</dbReference>
<evidence type="ECO:0000259" key="8">
    <source>
        <dbReference type="Pfam" id="PF04130"/>
    </source>
</evidence>
<dbReference type="InterPro" id="IPR007259">
    <property type="entry name" value="GCP"/>
</dbReference>
<dbReference type="GO" id="GO:0051011">
    <property type="term" value="F:microtubule minus-end binding"/>
    <property type="evidence" value="ECO:0007669"/>
    <property type="project" value="TreeGrafter"/>
</dbReference>
<comment type="similarity">
    <text evidence="2 7">Belongs to the TUBGCP family.</text>
</comment>
<dbReference type="EMBL" id="RXIC02000026">
    <property type="protein sequence ID" value="KAB1202323.1"/>
    <property type="molecule type" value="Genomic_DNA"/>
</dbReference>
<evidence type="ECO:0000313" key="11">
    <source>
        <dbReference type="Proteomes" id="UP000516437"/>
    </source>
</evidence>
<evidence type="ECO:0000259" key="9">
    <source>
        <dbReference type="Pfam" id="PF17681"/>
    </source>
</evidence>
<dbReference type="GO" id="GO:0051225">
    <property type="term" value="P:spindle assembly"/>
    <property type="evidence" value="ECO:0007669"/>
    <property type="project" value="TreeGrafter"/>
</dbReference>
<proteinExistence type="inferred from homology"/>
<name>A0A6A1UQ11_9ROSI</name>
<dbReference type="OrthoDB" id="78652at2759"/>
<dbReference type="FunFam" id="1.20.120.1900:FF:000010">
    <property type="entry name" value="Gamma-tubulin complex component"/>
    <property type="match status" value="1"/>
</dbReference>
<evidence type="ECO:0000256" key="2">
    <source>
        <dbReference type="ARBA" id="ARBA00010337"/>
    </source>
</evidence>
<keyword evidence="3 7" id="KW-0963">Cytoplasm</keyword>
<dbReference type="Pfam" id="PF04130">
    <property type="entry name" value="GCP_C_terminal"/>
    <property type="match status" value="1"/>
</dbReference>
<comment type="function">
    <text evidence="7">Component of the gamma-tubulin ring complex (gTuRC) which mediates microtubule nucleation.</text>
</comment>
<dbReference type="Proteomes" id="UP000516437">
    <property type="component" value="Chromosome 8"/>
</dbReference>
<dbReference type="GO" id="GO:0000278">
    <property type="term" value="P:mitotic cell cycle"/>
    <property type="evidence" value="ECO:0007669"/>
    <property type="project" value="TreeGrafter"/>
</dbReference>
<evidence type="ECO:0000256" key="4">
    <source>
        <dbReference type="ARBA" id="ARBA00022701"/>
    </source>
</evidence>
<evidence type="ECO:0000256" key="6">
    <source>
        <dbReference type="ARBA" id="ARBA00053139"/>
    </source>
</evidence>
<comment type="caution">
    <text evidence="10">The sequence shown here is derived from an EMBL/GenBank/DDBJ whole genome shotgun (WGS) entry which is preliminary data.</text>
</comment>
<keyword evidence="4 7" id="KW-0493">Microtubule</keyword>
<dbReference type="GO" id="GO:0007020">
    <property type="term" value="P:microtubule nucleation"/>
    <property type="evidence" value="ECO:0007669"/>
    <property type="project" value="InterPro"/>
</dbReference>
<evidence type="ECO:0000256" key="7">
    <source>
        <dbReference type="RuleBase" id="RU363050"/>
    </source>
</evidence>